<evidence type="ECO:0000256" key="1">
    <source>
        <dbReference type="SAM" id="MobiDB-lite"/>
    </source>
</evidence>
<sequence length="60" mass="5958">MPISSFGPMPISSLARPAVLALAALTLIACGLSTTAEPKPLPIVSSEATVSPVPSPSARS</sequence>
<evidence type="ECO:0000313" key="3">
    <source>
        <dbReference type="Proteomes" id="UP000587527"/>
    </source>
</evidence>
<protein>
    <submittedName>
        <fullName evidence="2">Uncharacterized protein</fullName>
    </submittedName>
</protein>
<comment type="caution">
    <text evidence="2">The sequence shown here is derived from an EMBL/GenBank/DDBJ whole genome shotgun (WGS) entry which is preliminary data.</text>
</comment>
<keyword evidence="3" id="KW-1185">Reference proteome</keyword>
<reference evidence="2 3" key="1">
    <citation type="submission" date="2020-08" db="EMBL/GenBank/DDBJ databases">
        <title>Sequencing the genomes of 1000 actinobacteria strains.</title>
        <authorList>
            <person name="Klenk H.-P."/>
        </authorList>
    </citation>
    <scope>NUCLEOTIDE SEQUENCE [LARGE SCALE GENOMIC DNA]</scope>
    <source>
        <strain evidence="2 3">DSM 45362</strain>
    </source>
</reference>
<accession>A0A841BTD2</accession>
<dbReference type="Proteomes" id="UP000587527">
    <property type="component" value="Unassembled WGS sequence"/>
</dbReference>
<gene>
    <name evidence="2" type="ORF">F4553_004055</name>
</gene>
<dbReference type="AlphaFoldDB" id="A0A841BTD2"/>
<organism evidence="2 3">
    <name type="scientific">Allocatelliglobosispora scoriae</name>
    <dbReference type="NCBI Taxonomy" id="643052"/>
    <lineage>
        <taxon>Bacteria</taxon>
        <taxon>Bacillati</taxon>
        <taxon>Actinomycetota</taxon>
        <taxon>Actinomycetes</taxon>
        <taxon>Micromonosporales</taxon>
        <taxon>Micromonosporaceae</taxon>
        <taxon>Allocatelliglobosispora</taxon>
    </lineage>
</organism>
<feature type="region of interest" description="Disordered" evidence="1">
    <location>
        <begin position="36"/>
        <end position="60"/>
    </location>
</feature>
<dbReference type="RefSeq" id="WP_184838214.1">
    <property type="nucleotide sequence ID" value="NZ_JACHMN010000002.1"/>
</dbReference>
<dbReference type="EMBL" id="JACHMN010000002">
    <property type="protein sequence ID" value="MBB5870676.1"/>
    <property type="molecule type" value="Genomic_DNA"/>
</dbReference>
<proteinExistence type="predicted"/>
<name>A0A841BTD2_9ACTN</name>
<evidence type="ECO:0000313" key="2">
    <source>
        <dbReference type="EMBL" id="MBB5870676.1"/>
    </source>
</evidence>